<evidence type="ECO:0000256" key="1">
    <source>
        <dbReference type="ARBA" id="ARBA00022630"/>
    </source>
</evidence>
<dbReference type="Gene3D" id="3.20.20.30">
    <property type="entry name" value="Luciferase-like domain"/>
    <property type="match status" value="1"/>
</dbReference>
<evidence type="ECO:0000256" key="3">
    <source>
        <dbReference type="ARBA" id="ARBA00023002"/>
    </source>
</evidence>
<comment type="caution">
    <text evidence="8">The sequence shown here is derived from an EMBL/GenBank/DDBJ whole genome shotgun (WGS) entry which is preliminary data.</text>
</comment>
<name>A0A7Y6F385_9ACTN</name>
<dbReference type="GO" id="GO:0004497">
    <property type="term" value="F:monooxygenase activity"/>
    <property type="evidence" value="ECO:0007669"/>
    <property type="project" value="UniProtKB-KW"/>
</dbReference>
<feature type="binding site" evidence="6">
    <location>
        <position position="202"/>
    </location>
    <ligand>
        <name>FMN</name>
        <dbReference type="ChEBI" id="CHEBI:58210"/>
    </ligand>
</feature>
<keyword evidence="4" id="KW-0503">Monooxygenase</keyword>
<dbReference type="AlphaFoldDB" id="A0A7Y6F385"/>
<dbReference type="InterPro" id="IPR011251">
    <property type="entry name" value="Luciferase-like_dom"/>
</dbReference>
<dbReference type="PIRSF" id="PIRSF000337">
    <property type="entry name" value="NTA_MOA"/>
    <property type="match status" value="1"/>
</dbReference>
<evidence type="ECO:0000256" key="2">
    <source>
        <dbReference type="ARBA" id="ARBA00022643"/>
    </source>
</evidence>
<dbReference type="Proteomes" id="UP000540128">
    <property type="component" value="Unassembled WGS sequence"/>
</dbReference>
<comment type="similarity">
    <text evidence="5">Belongs to the NtaA/SnaA/DszA monooxygenase family.</text>
</comment>
<dbReference type="SUPFAM" id="SSF51679">
    <property type="entry name" value="Bacterial luciferase-like"/>
    <property type="match status" value="1"/>
</dbReference>
<proteinExistence type="inferred from homology"/>
<evidence type="ECO:0000256" key="6">
    <source>
        <dbReference type="PIRSR" id="PIRSR000337-1"/>
    </source>
</evidence>
<dbReference type="InterPro" id="IPR016215">
    <property type="entry name" value="NTA_MOA"/>
</dbReference>
<protein>
    <submittedName>
        <fullName evidence="8">LLM class flavin-dependent oxidoreductase</fullName>
    </submittedName>
</protein>
<evidence type="ECO:0000313" key="9">
    <source>
        <dbReference type="Proteomes" id="UP000540128"/>
    </source>
</evidence>
<evidence type="ECO:0000256" key="5">
    <source>
        <dbReference type="ARBA" id="ARBA00033748"/>
    </source>
</evidence>
<gene>
    <name evidence="8" type="ORF">G6W59_22695</name>
</gene>
<keyword evidence="1 6" id="KW-0285">Flavoprotein</keyword>
<dbReference type="RefSeq" id="WP_175458180.1">
    <property type="nucleotide sequence ID" value="NZ_JAANNT010000022.1"/>
</dbReference>
<dbReference type="PANTHER" id="PTHR30011">
    <property type="entry name" value="ALKANESULFONATE MONOOXYGENASE-RELATED"/>
    <property type="match status" value="1"/>
</dbReference>
<evidence type="ECO:0000259" key="7">
    <source>
        <dbReference type="Pfam" id="PF00296"/>
    </source>
</evidence>
<keyword evidence="9" id="KW-1185">Reference proteome</keyword>
<evidence type="ECO:0000313" key="8">
    <source>
        <dbReference type="EMBL" id="NUV31077.1"/>
    </source>
</evidence>
<organism evidence="8 9">
    <name type="scientific">Streptomyces odorifer</name>
    <dbReference type="NCBI Taxonomy" id="53450"/>
    <lineage>
        <taxon>Bacteria</taxon>
        <taxon>Bacillati</taxon>
        <taxon>Actinomycetota</taxon>
        <taxon>Actinomycetes</taxon>
        <taxon>Kitasatosporales</taxon>
        <taxon>Streptomycetaceae</taxon>
        <taxon>Streptomyces</taxon>
        <taxon>Streptomyces albidoflavus group</taxon>
    </lineage>
</organism>
<dbReference type="InterPro" id="IPR036661">
    <property type="entry name" value="Luciferase-like_sf"/>
</dbReference>
<dbReference type="Pfam" id="PF00296">
    <property type="entry name" value="Bac_luciferase"/>
    <property type="match status" value="1"/>
</dbReference>
<keyword evidence="2 6" id="KW-0288">FMN</keyword>
<accession>A0A7Y6F385</accession>
<evidence type="ECO:0000256" key="4">
    <source>
        <dbReference type="ARBA" id="ARBA00023033"/>
    </source>
</evidence>
<sequence length="374" mass="39285">MPEPHKPTTLHLAAALSAPGAPRPYTAADWTRRVRLAEDGALDFVTLTDAFGERGPDALQALTVTAPATARVGLVPAVTTTHTEPFHLQAAVATLDWVSGGRAGWLPAVSTTEAEARLFGRRPVAPAAALWHEAAEVAEAAGRLWDSWEDDAEIRDLATGRFVDRDKLHYADFTGRTFSVRGPSIVPRPPQGRPVVVADTASPHARDLAARHADVALIHARGPAAARAAREELLDRAGAAGRDPGTLRVLAALTVDLGGGEYAAVPSHGGGGPRAGGAGSPAVYRGGPVDLAELVTAWHDTGAVDGFHFVPADPDRDLERLINGTVALLQHRGRFRTFYPGATLRDHLGLARPASRYAAARGADRSATTQGEPA</sequence>
<dbReference type="EMBL" id="JAANNT010000022">
    <property type="protein sequence ID" value="NUV31077.1"/>
    <property type="molecule type" value="Genomic_DNA"/>
</dbReference>
<keyword evidence="3" id="KW-0560">Oxidoreductase</keyword>
<dbReference type="PANTHER" id="PTHR30011:SF16">
    <property type="entry name" value="C2H2 FINGER DOMAIN TRANSCRIPTION FACTOR (EUROFUNG)-RELATED"/>
    <property type="match status" value="1"/>
</dbReference>
<dbReference type="GO" id="GO:0016705">
    <property type="term" value="F:oxidoreductase activity, acting on paired donors, with incorporation or reduction of molecular oxygen"/>
    <property type="evidence" value="ECO:0007669"/>
    <property type="project" value="InterPro"/>
</dbReference>
<dbReference type="InterPro" id="IPR051260">
    <property type="entry name" value="Diverse_substr_monoxygenases"/>
</dbReference>
<feature type="domain" description="Luciferase-like" evidence="7">
    <location>
        <begin position="25"/>
        <end position="255"/>
    </location>
</feature>
<reference evidence="8 9" key="1">
    <citation type="submission" date="2020-03" db="EMBL/GenBank/DDBJ databases">
        <title>Complete genome sequence of sixteen Streptomyces strains facilitates identification of candidate genes involved in plant growth-promotion in grain legumes and cereals.</title>
        <authorList>
            <person name="Gopalakrishnan S."/>
            <person name="Thakur V."/>
            <person name="Saxena R."/>
            <person name="Vadlamudi S."/>
            <person name="Purohit S."/>
            <person name="Kumar V."/>
            <person name="Rathore A."/>
            <person name="Chitikineni A."/>
            <person name="Varshney R.K."/>
        </authorList>
    </citation>
    <scope>NUCLEOTIDE SEQUENCE [LARGE SCALE GENOMIC DNA]</scope>
    <source>
        <strain evidence="8 9">KAI-180</strain>
    </source>
</reference>